<evidence type="ECO:0000256" key="1">
    <source>
        <dbReference type="SAM" id="MobiDB-lite"/>
    </source>
</evidence>
<gene>
    <name evidence="4" type="ORF">L798_07391</name>
</gene>
<feature type="region of interest" description="Disordered" evidence="1">
    <location>
        <begin position="63"/>
        <end position="117"/>
    </location>
</feature>
<proteinExistence type="predicted"/>
<sequence>MLECLDSNCTMQLLFLVILVTQYIYLIKYIAANYKVDSEKLASFIKKYLKSAVASGELVQTKGKGASGSFKLSSGKPEKAPTVVTTARGRSSSTSAPKEKKQQQPTKAKLKSSKKRR</sequence>
<evidence type="ECO:0000256" key="2">
    <source>
        <dbReference type="SAM" id="Phobius"/>
    </source>
</evidence>
<dbReference type="InterPro" id="IPR036388">
    <property type="entry name" value="WH-like_DNA-bd_sf"/>
</dbReference>
<feature type="compositionally biased region" description="Basic residues" evidence="1">
    <location>
        <begin position="108"/>
        <end position="117"/>
    </location>
</feature>
<dbReference type="EMBL" id="KK853760">
    <property type="protein sequence ID" value="KDQ84941.1"/>
    <property type="molecule type" value="Genomic_DNA"/>
</dbReference>
<feature type="compositionally biased region" description="Low complexity" evidence="1">
    <location>
        <begin position="82"/>
        <end position="96"/>
    </location>
</feature>
<dbReference type="CDD" id="cd00073">
    <property type="entry name" value="H15"/>
    <property type="match status" value="1"/>
</dbReference>
<dbReference type="STRING" id="136037.A0A067QH47"/>
<evidence type="ECO:0000259" key="3">
    <source>
        <dbReference type="PROSITE" id="PS51504"/>
    </source>
</evidence>
<dbReference type="GO" id="GO:0000786">
    <property type="term" value="C:nucleosome"/>
    <property type="evidence" value="ECO:0007669"/>
    <property type="project" value="InterPro"/>
</dbReference>
<evidence type="ECO:0000313" key="4">
    <source>
        <dbReference type="EMBL" id="KDQ84941.1"/>
    </source>
</evidence>
<reference evidence="4 5" key="1">
    <citation type="journal article" date="2014" name="Nat. Commun.">
        <title>Molecular traces of alternative social organization in a termite genome.</title>
        <authorList>
            <person name="Terrapon N."/>
            <person name="Li C."/>
            <person name="Robertson H.M."/>
            <person name="Ji L."/>
            <person name="Meng X."/>
            <person name="Booth W."/>
            <person name="Chen Z."/>
            <person name="Childers C.P."/>
            <person name="Glastad K.M."/>
            <person name="Gokhale K."/>
            <person name="Gowin J."/>
            <person name="Gronenberg W."/>
            <person name="Hermansen R.A."/>
            <person name="Hu H."/>
            <person name="Hunt B.G."/>
            <person name="Huylmans A.K."/>
            <person name="Khalil S.M."/>
            <person name="Mitchell R.D."/>
            <person name="Munoz-Torres M.C."/>
            <person name="Mustard J.A."/>
            <person name="Pan H."/>
            <person name="Reese J.T."/>
            <person name="Scharf M.E."/>
            <person name="Sun F."/>
            <person name="Vogel H."/>
            <person name="Xiao J."/>
            <person name="Yang W."/>
            <person name="Yang Z."/>
            <person name="Yang Z."/>
            <person name="Zhou J."/>
            <person name="Zhu J."/>
            <person name="Brent C.S."/>
            <person name="Elsik C.G."/>
            <person name="Goodisman M.A."/>
            <person name="Liberles D.A."/>
            <person name="Roe R.M."/>
            <person name="Vargo E.L."/>
            <person name="Vilcinskas A."/>
            <person name="Wang J."/>
            <person name="Bornberg-Bauer E."/>
            <person name="Korb J."/>
            <person name="Zhang G."/>
            <person name="Liebig J."/>
        </authorList>
    </citation>
    <scope>NUCLEOTIDE SEQUENCE [LARGE SCALE GENOMIC DNA]</scope>
    <source>
        <tissue evidence="4">Whole organism</tissue>
    </source>
</reference>
<accession>A0A067QH47</accession>
<name>A0A067QH47_ZOONE</name>
<dbReference type="Proteomes" id="UP000027135">
    <property type="component" value="Unassembled WGS sequence"/>
</dbReference>
<dbReference type="SMART" id="SM00526">
    <property type="entry name" value="H15"/>
    <property type="match status" value="1"/>
</dbReference>
<protein>
    <submittedName>
        <fullName evidence="4">Histone H1</fullName>
    </submittedName>
</protein>
<dbReference type="InterPro" id="IPR036390">
    <property type="entry name" value="WH_DNA-bd_sf"/>
</dbReference>
<dbReference type="Gene3D" id="1.10.10.10">
    <property type="entry name" value="Winged helix-like DNA-binding domain superfamily/Winged helix DNA-binding domain"/>
    <property type="match status" value="1"/>
</dbReference>
<dbReference type="Pfam" id="PF00538">
    <property type="entry name" value="Linker_histone"/>
    <property type="match status" value="1"/>
</dbReference>
<feature type="transmembrane region" description="Helical" evidence="2">
    <location>
        <begin position="12"/>
        <end position="31"/>
    </location>
</feature>
<keyword evidence="2" id="KW-1133">Transmembrane helix</keyword>
<organism evidence="4 5">
    <name type="scientific">Zootermopsis nevadensis</name>
    <name type="common">Dampwood termite</name>
    <dbReference type="NCBI Taxonomy" id="136037"/>
    <lineage>
        <taxon>Eukaryota</taxon>
        <taxon>Metazoa</taxon>
        <taxon>Ecdysozoa</taxon>
        <taxon>Arthropoda</taxon>
        <taxon>Hexapoda</taxon>
        <taxon>Insecta</taxon>
        <taxon>Pterygota</taxon>
        <taxon>Neoptera</taxon>
        <taxon>Polyneoptera</taxon>
        <taxon>Dictyoptera</taxon>
        <taxon>Blattodea</taxon>
        <taxon>Blattoidea</taxon>
        <taxon>Termitoidae</taxon>
        <taxon>Termopsidae</taxon>
        <taxon>Zootermopsis</taxon>
    </lineage>
</organism>
<keyword evidence="2" id="KW-0472">Membrane</keyword>
<keyword evidence="2" id="KW-0812">Transmembrane</keyword>
<dbReference type="InterPro" id="IPR005818">
    <property type="entry name" value="Histone_H1/H5_H15"/>
</dbReference>
<evidence type="ECO:0000313" key="5">
    <source>
        <dbReference type="Proteomes" id="UP000027135"/>
    </source>
</evidence>
<dbReference type="InParanoid" id="A0A067QH47"/>
<keyword evidence="5" id="KW-1185">Reference proteome</keyword>
<dbReference type="PROSITE" id="PS51504">
    <property type="entry name" value="H15"/>
    <property type="match status" value="1"/>
</dbReference>
<dbReference type="AlphaFoldDB" id="A0A067QH47"/>
<feature type="domain" description="H15" evidence="3">
    <location>
        <begin position="1"/>
        <end position="74"/>
    </location>
</feature>
<dbReference type="GO" id="GO:0006334">
    <property type="term" value="P:nucleosome assembly"/>
    <property type="evidence" value="ECO:0007669"/>
    <property type="project" value="InterPro"/>
</dbReference>
<dbReference type="GO" id="GO:0003677">
    <property type="term" value="F:DNA binding"/>
    <property type="evidence" value="ECO:0007669"/>
    <property type="project" value="InterPro"/>
</dbReference>
<dbReference type="SUPFAM" id="SSF46785">
    <property type="entry name" value="Winged helix' DNA-binding domain"/>
    <property type="match status" value="1"/>
</dbReference>